<dbReference type="InterPro" id="IPR023352">
    <property type="entry name" value="MAPEG-like_dom_sf"/>
</dbReference>
<comment type="subcellular location">
    <subcellularLocation>
        <location evidence="1">Membrane</location>
    </subcellularLocation>
</comment>
<name>A0A1N7L9C9_9RHOB</name>
<dbReference type="GO" id="GO:0016020">
    <property type="term" value="C:membrane"/>
    <property type="evidence" value="ECO:0007669"/>
    <property type="project" value="UniProtKB-SubCell"/>
</dbReference>
<accession>A0A1N7L9C9</accession>
<dbReference type="PANTHER" id="PTHR35371">
    <property type="entry name" value="INNER MEMBRANE PROTEIN"/>
    <property type="match status" value="1"/>
</dbReference>
<organism evidence="6 7">
    <name type="scientific">Roseivivax lentus</name>
    <dbReference type="NCBI Taxonomy" id="633194"/>
    <lineage>
        <taxon>Bacteria</taxon>
        <taxon>Pseudomonadati</taxon>
        <taxon>Pseudomonadota</taxon>
        <taxon>Alphaproteobacteria</taxon>
        <taxon>Rhodobacterales</taxon>
        <taxon>Roseobacteraceae</taxon>
        <taxon>Roseivivax</taxon>
    </lineage>
</organism>
<dbReference type="Proteomes" id="UP000186684">
    <property type="component" value="Unassembled WGS sequence"/>
</dbReference>
<dbReference type="EMBL" id="FTOQ01000002">
    <property type="protein sequence ID" value="SIS70436.1"/>
    <property type="molecule type" value="Genomic_DNA"/>
</dbReference>
<dbReference type="PANTHER" id="PTHR35371:SF1">
    <property type="entry name" value="BLR7753 PROTEIN"/>
    <property type="match status" value="1"/>
</dbReference>
<dbReference type="Gene3D" id="1.20.120.550">
    <property type="entry name" value="Membrane associated eicosanoid/glutathione metabolism-like domain"/>
    <property type="match status" value="1"/>
</dbReference>
<evidence type="ECO:0000313" key="7">
    <source>
        <dbReference type="Proteomes" id="UP000186684"/>
    </source>
</evidence>
<evidence type="ECO:0000256" key="1">
    <source>
        <dbReference type="ARBA" id="ARBA00004370"/>
    </source>
</evidence>
<sequence>MDTLVQYGHAVVALAATTFFGLLVGPLTAVAKMTGGLQAGSTPEQDYGNRLYRFNRAYLNLVETMGFFVASVAAAILAGASPYWVNLLASVFFVSRLVLFAVHAAGIGPMNFGPRTFIYVVGWLCCLVMSVMAILAILSAA</sequence>
<keyword evidence="2 5" id="KW-0812">Transmembrane</keyword>
<dbReference type="RefSeq" id="WP_076446000.1">
    <property type="nucleotide sequence ID" value="NZ_FTOQ01000002.1"/>
</dbReference>
<dbReference type="SUPFAM" id="SSF161084">
    <property type="entry name" value="MAPEG domain-like"/>
    <property type="match status" value="1"/>
</dbReference>
<evidence type="ECO:0000256" key="3">
    <source>
        <dbReference type="ARBA" id="ARBA00022989"/>
    </source>
</evidence>
<keyword evidence="4 5" id="KW-0472">Membrane</keyword>
<feature type="transmembrane region" description="Helical" evidence="5">
    <location>
        <begin position="57"/>
        <end position="77"/>
    </location>
</feature>
<gene>
    <name evidence="6" type="ORF">SAMN05421759_102493</name>
</gene>
<evidence type="ECO:0000313" key="6">
    <source>
        <dbReference type="EMBL" id="SIS70436.1"/>
    </source>
</evidence>
<protein>
    <submittedName>
        <fullName evidence="6">Uncharacterized conserved protein, MAPEG superfamily</fullName>
    </submittedName>
</protein>
<dbReference type="InterPro" id="IPR001129">
    <property type="entry name" value="Membr-assoc_MAPEG"/>
</dbReference>
<dbReference type="Pfam" id="PF01124">
    <property type="entry name" value="MAPEG"/>
    <property type="match status" value="1"/>
</dbReference>
<evidence type="ECO:0000256" key="2">
    <source>
        <dbReference type="ARBA" id="ARBA00022692"/>
    </source>
</evidence>
<proteinExistence type="predicted"/>
<feature type="transmembrane region" description="Helical" evidence="5">
    <location>
        <begin position="83"/>
        <end position="105"/>
    </location>
</feature>
<feature type="transmembrane region" description="Helical" evidence="5">
    <location>
        <begin position="117"/>
        <end position="138"/>
    </location>
</feature>
<keyword evidence="7" id="KW-1185">Reference proteome</keyword>
<dbReference type="OrthoDB" id="7744558at2"/>
<feature type="transmembrane region" description="Helical" evidence="5">
    <location>
        <begin position="6"/>
        <end position="31"/>
    </location>
</feature>
<keyword evidence="3 5" id="KW-1133">Transmembrane helix</keyword>
<dbReference type="STRING" id="633194.SAMN05421759_102493"/>
<dbReference type="AlphaFoldDB" id="A0A1N7L9C9"/>
<reference evidence="7" key="1">
    <citation type="submission" date="2017-01" db="EMBL/GenBank/DDBJ databases">
        <authorList>
            <person name="Varghese N."/>
            <person name="Submissions S."/>
        </authorList>
    </citation>
    <scope>NUCLEOTIDE SEQUENCE [LARGE SCALE GENOMIC DNA]</scope>
    <source>
        <strain evidence="7">DSM 29430</strain>
    </source>
</reference>
<evidence type="ECO:0000256" key="4">
    <source>
        <dbReference type="ARBA" id="ARBA00023136"/>
    </source>
</evidence>
<evidence type="ECO:0000256" key="5">
    <source>
        <dbReference type="SAM" id="Phobius"/>
    </source>
</evidence>